<feature type="transmembrane region" description="Helical" evidence="9">
    <location>
        <begin position="60"/>
        <end position="79"/>
    </location>
</feature>
<dbReference type="PANTHER" id="PTHR30561">
    <property type="entry name" value="SMR FAMILY PROTON-DEPENDENT DRUG EFFLUX TRANSPORTER SUGE"/>
    <property type="match status" value="1"/>
</dbReference>
<accession>A0ABV7HV50</accession>
<keyword evidence="3" id="KW-1003">Cell membrane</keyword>
<dbReference type="SUPFAM" id="SSF103481">
    <property type="entry name" value="Multidrug resistance efflux transporter EmrE"/>
    <property type="match status" value="1"/>
</dbReference>
<evidence type="ECO:0000313" key="11">
    <source>
        <dbReference type="Proteomes" id="UP001595548"/>
    </source>
</evidence>
<keyword evidence="5 9" id="KW-1133">Transmembrane helix</keyword>
<feature type="transmembrane region" description="Helical" evidence="9">
    <location>
        <begin position="85"/>
        <end position="104"/>
    </location>
</feature>
<evidence type="ECO:0000256" key="2">
    <source>
        <dbReference type="ARBA" id="ARBA00022448"/>
    </source>
</evidence>
<protein>
    <submittedName>
        <fullName evidence="10">Multidrug efflux SMR transporter</fullName>
    </submittedName>
</protein>
<dbReference type="PANTHER" id="PTHR30561:SF1">
    <property type="entry name" value="MULTIDRUG TRANSPORTER EMRE"/>
    <property type="match status" value="1"/>
</dbReference>
<evidence type="ECO:0000256" key="6">
    <source>
        <dbReference type="ARBA" id="ARBA00023136"/>
    </source>
</evidence>
<evidence type="ECO:0000256" key="4">
    <source>
        <dbReference type="ARBA" id="ARBA00022692"/>
    </source>
</evidence>
<keyword evidence="2" id="KW-0813">Transport</keyword>
<dbReference type="InterPro" id="IPR045324">
    <property type="entry name" value="Small_multidrug_res"/>
</dbReference>
<evidence type="ECO:0000256" key="3">
    <source>
        <dbReference type="ARBA" id="ARBA00022475"/>
    </source>
</evidence>
<evidence type="ECO:0000256" key="5">
    <source>
        <dbReference type="ARBA" id="ARBA00022989"/>
    </source>
</evidence>
<feature type="transmembrane region" description="Helical" evidence="9">
    <location>
        <begin position="30"/>
        <end position="48"/>
    </location>
</feature>
<evidence type="ECO:0000256" key="9">
    <source>
        <dbReference type="SAM" id="Phobius"/>
    </source>
</evidence>
<dbReference type="Gene3D" id="1.10.3730.20">
    <property type="match status" value="1"/>
</dbReference>
<evidence type="ECO:0000313" key="10">
    <source>
        <dbReference type="EMBL" id="MFC3156683.1"/>
    </source>
</evidence>
<keyword evidence="11" id="KW-1185">Reference proteome</keyword>
<dbReference type="Pfam" id="PF00893">
    <property type="entry name" value="Multi_Drug_Res"/>
    <property type="match status" value="1"/>
</dbReference>
<comment type="caution">
    <text evidence="10">The sequence shown here is derived from an EMBL/GenBank/DDBJ whole genome shotgun (WGS) entry which is preliminary data.</text>
</comment>
<comment type="similarity">
    <text evidence="7 8">Belongs to the drug/metabolite transporter (DMT) superfamily. Small multidrug resistance (SMR) (TC 2.A.7.1) family.</text>
</comment>
<proteinExistence type="inferred from homology"/>
<dbReference type="InterPro" id="IPR037185">
    <property type="entry name" value="EmrE-like"/>
</dbReference>
<dbReference type="Proteomes" id="UP001595548">
    <property type="component" value="Unassembled WGS sequence"/>
</dbReference>
<organism evidence="10 11">
    <name type="scientific">Gilvimarinus japonicus</name>
    <dbReference type="NCBI Taxonomy" id="1796469"/>
    <lineage>
        <taxon>Bacteria</taxon>
        <taxon>Pseudomonadati</taxon>
        <taxon>Pseudomonadota</taxon>
        <taxon>Gammaproteobacteria</taxon>
        <taxon>Cellvibrionales</taxon>
        <taxon>Cellvibrionaceae</taxon>
        <taxon>Gilvimarinus</taxon>
    </lineage>
</organism>
<dbReference type="EMBL" id="JBHRTL010000031">
    <property type="protein sequence ID" value="MFC3156683.1"/>
    <property type="molecule type" value="Genomic_DNA"/>
</dbReference>
<sequence length="110" mass="11623">MMVWMLLVIAIVSEVIATSALKSAEGFTRLWPSVVVVLGYGVAFYCLSEVVKSLPLGVTYAIWSGVGVALIALVGWLVFDQKLDGAALLGLGLIVTGVVIINVFSKTVSH</sequence>
<keyword evidence="6 9" id="KW-0472">Membrane</keyword>
<evidence type="ECO:0000256" key="8">
    <source>
        <dbReference type="RuleBase" id="RU003942"/>
    </source>
</evidence>
<keyword evidence="4 8" id="KW-0812">Transmembrane</keyword>
<reference evidence="11" key="1">
    <citation type="journal article" date="2019" name="Int. J. Syst. Evol. Microbiol.">
        <title>The Global Catalogue of Microorganisms (GCM) 10K type strain sequencing project: providing services to taxonomists for standard genome sequencing and annotation.</title>
        <authorList>
            <consortium name="The Broad Institute Genomics Platform"/>
            <consortium name="The Broad Institute Genome Sequencing Center for Infectious Disease"/>
            <person name="Wu L."/>
            <person name="Ma J."/>
        </authorList>
    </citation>
    <scope>NUCLEOTIDE SEQUENCE [LARGE SCALE GENOMIC DNA]</scope>
    <source>
        <strain evidence="11">KCTC 52141</strain>
    </source>
</reference>
<dbReference type="RefSeq" id="WP_339615838.1">
    <property type="nucleotide sequence ID" value="NZ_AP031500.1"/>
</dbReference>
<evidence type="ECO:0000256" key="1">
    <source>
        <dbReference type="ARBA" id="ARBA00004651"/>
    </source>
</evidence>
<evidence type="ECO:0000256" key="7">
    <source>
        <dbReference type="ARBA" id="ARBA00038032"/>
    </source>
</evidence>
<gene>
    <name evidence="10" type="ORF">ACFOEB_15840</name>
</gene>
<name>A0ABV7HV50_9GAMM</name>
<dbReference type="InterPro" id="IPR000390">
    <property type="entry name" value="Small_drug/metabolite_transptr"/>
</dbReference>
<comment type="subcellular location">
    <subcellularLocation>
        <location evidence="1 8">Cell membrane</location>
        <topology evidence="1 8">Multi-pass membrane protein</topology>
    </subcellularLocation>
</comment>